<feature type="compositionally biased region" description="Basic and acidic residues" evidence="2">
    <location>
        <begin position="163"/>
        <end position="185"/>
    </location>
</feature>
<dbReference type="Proteomes" id="UP001500618">
    <property type="component" value="Unassembled WGS sequence"/>
</dbReference>
<dbReference type="Gene3D" id="1.10.30.50">
    <property type="match status" value="1"/>
</dbReference>
<comment type="caution">
    <text evidence="4">The sequence shown here is derived from an EMBL/GenBank/DDBJ whole genome shotgun (WGS) entry which is preliminary data.</text>
</comment>
<dbReference type="InterPro" id="IPR003615">
    <property type="entry name" value="HNH_nuc"/>
</dbReference>
<proteinExistence type="inferred from homology"/>
<evidence type="ECO:0000313" key="4">
    <source>
        <dbReference type="EMBL" id="GAA1656148.1"/>
    </source>
</evidence>
<keyword evidence="4" id="KW-0540">Nuclease</keyword>
<comment type="similarity">
    <text evidence="1">Belongs to the Rv1128c/1148c/1588c/1702c/1945/3466 family.</text>
</comment>
<dbReference type="SMART" id="SM00507">
    <property type="entry name" value="HNHc"/>
    <property type="match status" value="1"/>
</dbReference>
<dbReference type="RefSeq" id="WP_344306196.1">
    <property type="nucleotide sequence ID" value="NZ_BAAANY010000001.1"/>
</dbReference>
<dbReference type="GO" id="GO:0004519">
    <property type="term" value="F:endonuclease activity"/>
    <property type="evidence" value="ECO:0007669"/>
    <property type="project" value="UniProtKB-KW"/>
</dbReference>
<dbReference type="Pfam" id="PF01844">
    <property type="entry name" value="HNH"/>
    <property type="match status" value="1"/>
</dbReference>
<sequence length="413" mass="45428">MAAGDDTTSPELWRCDPDELGELLQEKEKAVRLLQVEVLDIVAAIHRRNVGKTLGHRNTLGMLQDLLRLSPTEASRRYKRALNLCPSQALTGETLAPTLSITSQAMRRGELADSQIDTIVGVVNRLPARVTIKDREEAEASLVEHAKRYTAPGLAKVGRRIHDHLDPDGPAPSEHENETPRRELSLHTGTDGRLNFTGSFDSETGTLFSEILSPLAKPRPAENGTPDQRSVSERNGDALAEALNLIADSGKLPTQGAERPHLTVTISWEMLRERLGVAYPHSGAPISPKGVRRLACDADIIPIVLGSDSVPLDVGRNERLITPALRKALIARDKGCARCGRPPRWTRGHHVQHWADGGHTCLDNCVLLCDRCHRLVHHGGWDVRIVNGIVEFLPPAYVDRERRPIRGINQLAA</sequence>
<feature type="domain" description="HNH nuclease" evidence="3">
    <location>
        <begin position="324"/>
        <end position="374"/>
    </location>
</feature>
<evidence type="ECO:0000256" key="1">
    <source>
        <dbReference type="ARBA" id="ARBA00023450"/>
    </source>
</evidence>
<evidence type="ECO:0000313" key="5">
    <source>
        <dbReference type="Proteomes" id="UP001500618"/>
    </source>
</evidence>
<feature type="region of interest" description="Disordered" evidence="2">
    <location>
        <begin position="161"/>
        <end position="193"/>
    </location>
</feature>
<keyword evidence="4" id="KW-0378">Hydrolase</keyword>
<protein>
    <submittedName>
        <fullName evidence="4">HNH endonuclease signature motif containing protein</fullName>
    </submittedName>
</protein>
<dbReference type="InterPro" id="IPR002711">
    <property type="entry name" value="HNH"/>
</dbReference>
<keyword evidence="4" id="KW-0255">Endonuclease</keyword>
<evidence type="ECO:0000256" key="2">
    <source>
        <dbReference type="SAM" id="MobiDB-lite"/>
    </source>
</evidence>
<accession>A0ABN2FQ67</accession>
<keyword evidence="5" id="KW-1185">Reference proteome</keyword>
<gene>
    <name evidence="4" type="ORF">GCM10009765_01780</name>
</gene>
<evidence type="ECO:0000259" key="3">
    <source>
        <dbReference type="SMART" id="SM00507"/>
    </source>
</evidence>
<dbReference type="Pfam" id="PF02720">
    <property type="entry name" value="DUF222"/>
    <property type="match status" value="1"/>
</dbReference>
<reference evidence="4 5" key="1">
    <citation type="journal article" date="2019" name="Int. J. Syst. Evol. Microbiol.">
        <title>The Global Catalogue of Microorganisms (GCM) 10K type strain sequencing project: providing services to taxonomists for standard genome sequencing and annotation.</title>
        <authorList>
            <consortium name="The Broad Institute Genomics Platform"/>
            <consortium name="The Broad Institute Genome Sequencing Center for Infectious Disease"/>
            <person name="Wu L."/>
            <person name="Ma J."/>
        </authorList>
    </citation>
    <scope>NUCLEOTIDE SEQUENCE [LARGE SCALE GENOMIC DNA]</scope>
    <source>
        <strain evidence="4 5">JCM 14718</strain>
    </source>
</reference>
<dbReference type="InterPro" id="IPR003870">
    <property type="entry name" value="DUF222"/>
</dbReference>
<organism evidence="4 5">
    <name type="scientific">Fodinicola feengrottensis</name>
    <dbReference type="NCBI Taxonomy" id="435914"/>
    <lineage>
        <taxon>Bacteria</taxon>
        <taxon>Bacillati</taxon>
        <taxon>Actinomycetota</taxon>
        <taxon>Actinomycetes</taxon>
        <taxon>Mycobacteriales</taxon>
        <taxon>Fodinicola</taxon>
    </lineage>
</organism>
<feature type="region of interest" description="Disordered" evidence="2">
    <location>
        <begin position="214"/>
        <end position="233"/>
    </location>
</feature>
<dbReference type="EMBL" id="BAAANY010000001">
    <property type="protein sequence ID" value="GAA1656148.1"/>
    <property type="molecule type" value="Genomic_DNA"/>
</dbReference>
<dbReference type="CDD" id="cd00085">
    <property type="entry name" value="HNHc"/>
    <property type="match status" value="1"/>
</dbReference>
<name>A0ABN2FQ67_9ACTN</name>